<dbReference type="Gene3D" id="1.10.30.10">
    <property type="entry name" value="High mobility group box domain"/>
    <property type="match status" value="1"/>
</dbReference>
<keyword evidence="8" id="KW-1185">Reference proteome</keyword>
<dbReference type="InterPro" id="IPR036910">
    <property type="entry name" value="HMG_box_dom_sf"/>
</dbReference>
<dbReference type="GO" id="GO:0000978">
    <property type="term" value="F:RNA polymerase II cis-regulatory region sequence-specific DNA binding"/>
    <property type="evidence" value="ECO:0007669"/>
    <property type="project" value="TreeGrafter"/>
</dbReference>
<dbReference type="InterPro" id="IPR050140">
    <property type="entry name" value="SRY-related_HMG-box_TF-like"/>
</dbReference>
<evidence type="ECO:0000259" key="6">
    <source>
        <dbReference type="PROSITE" id="PS50118"/>
    </source>
</evidence>
<feature type="non-terminal residue" evidence="7">
    <location>
        <position position="1"/>
    </location>
</feature>
<sequence length="277" mass="30917">MASEGTKVDSGSGPDSSHMDSNWCRTSKGHIKRPMNAFMLWSQIERRKVTERWPDMHNAEISKRLGRWWKLLPDCKKIPFVQEAERLRREHMVIYPDYKYRPRKKSKLSTVSRASKKSPNNSATFKTSSDQYALSSWSTSSDAKSSELNGGEQPTDLVWTAAPVLHSQHQQVCQLGNHPDVSDMLHCGLLQSGGPVDSWSLTSISGSSSASRSLNSSEDLLQFNAGSSSDTGAELQGGCTLDKDHDSIHHSSLGHFDFSDCCMLEMDELISDLVFKY</sequence>
<dbReference type="SMART" id="SM00398">
    <property type="entry name" value="HMG"/>
    <property type="match status" value="1"/>
</dbReference>
<reference evidence="7 8" key="1">
    <citation type="journal article" date="2021" name="Cell">
        <title>Tracing the genetic footprints of vertebrate landing in non-teleost ray-finned fishes.</title>
        <authorList>
            <person name="Bi X."/>
            <person name="Wang K."/>
            <person name="Yang L."/>
            <person name="Pan H."/>
            <person name="Jiang H."/>
            <person name="Wei Q."/>
            <person name="Fang M."/>
            <person name="Yu H."/>
            <person name="Zhu C."/>
            <person name="Cai Y."/>
            <person name="He Y."/>
            <person name="Gan X."/>
            <person name="Zeng H."/>
            <person name="Yu D."/>
            <person name="Zhu Y."/>
            <person name="Jiang H."/>
            <person name="Qiu Q."/>
            <person name="Yang H."/>
            <person name="Zhang Y.E."/>
            <person name="Wang W."/>
            <person name="Zhu M."/>
            <person name="He S."/>
            <person name="Zhang G."/>
        </authorList>
    </citation>
    <scope>NUCLEOTIDE SEQUENCE [LARGE SCALE GENOMIC DNA]</scope>
    <source>
        <strain evidence="7">Bchr_013</strain>
    </source>
</reference>
<proteinExistence type="predicted"/>
<evidence type="ECO:0000313" key="7">
    <source>
        <dbReference type="EMBL" id="KAG2461641.1"/>
    </source>
</evidence>
<gene>
    <name evidence="7" type="primary">Sox4_0</name>
    <name evidence="7" type="ORF">GTO96_0008205</name>
</gene>
<feature type="compositionally biased region" description="Polar residues" evidence="5">
    <location>
        <begin position="108"/>
        <end position="127"/>
    </location>
</feature>
<comment type="caution">
    <text evidence="7">The sequence shown here is derived from an EMBL/GenBank/DDBJ whole genome shotgun (WGS) entry which is preliminary data.</text>
</comment>
<feature type="region of interest" description="Disordered" evidence="5">
    <location>
        <begin position="106"/>
        <end position="127"/>
    </location>
</feature>
<keyword evidence="2 4" id="KW-0238">DNA-binding</keyword>
<evidence type="ECO:0000313" key="8">
    <source>
        <dbReference type="Proteomes" id="UP000886611"/>
    </source>
</evidence>
<feature type="DNA-binding region" description="HMG box" evidence="4">
    <location>
        <begin position="31"/>
        <end position="99"/>
    </location>
</feature>
<feature type="compositionally biased region" description="Polar residues" evidence="5">
    <location>
        <begin position="13"/>
        <end position="25"/>
    </location>
</feature>
<dbReference type="SUPFAM" id="SSF47095">
    <property type="entry name" value="HMG-box"/>
    <property type="match status" value="1"/>
</dbReference>
<accession>A0A8X8BPH9</accession>
<evidence type="ECO:0000256" key="5">
    <source>
        <dbReference type="SAM" id="MobiDB-lite"/>
    </source>
</evidence>
<dbReference type="GO" id="GO:0000122">
    <property type="term" value="P:negative regulation of transcription by RNA polymerase II"/>
    <property type="evidence" value="ECO:0007669"/>
    <property type="project" value="TreeGrafter"/>
</dbReference>
<dbReference type="PROSITE" id="PS50118">
    <property type="entry name" value="HMG_BOX_2"/>
    <property type="match status" value="1"/>
</dbReference>
<organism evidence="7 8">
    <name type="scientific">Polypterus senegalus</name>
    <name type="common">Senegal bichir</name>
    <dbReference type="NCBI Taxonomy" id="55291"/>
    <lineage>
        <taxon>Eukaryota</taxon>
        <taxon>Metazoa</taxon>
        <taxon>Chordata</taxon>
        <taxon>Craniata</taxon>
        <taxon>Vertebrata</taxon>
        <taxon>Euteleostomi</taxon>
        <taxon>Actinopterygii</taxon>
        <taxon>Polypteriformes</taxon>
        <taxon>Polypteridae</taxon>
        <taxon>Polypterus</taxon>
    </lineage>
</organism>
<dbReference type="GO" id="GO:0001228">
    <property type="term" value="F:DNA-binding transcription activator activity, RNA polymerase II-specific"/>
    <property type="evidence" value="ECO:0007669"/>
    <property type="project" value="TreeGrafter"/>
</dbReference>
<dbReference type="FunFam" id="1.10.30.10:FF:000007">
    <property type="entry name" value="Transcription factor SOX"/>
    <property type="match status" value="1"/>
</dbReference>
<evidence type="ECO:0000256" key="1">
    <source>
        <dbReference type="ARBA" id="ARBA00004123"/>
    </source>
</evidence>
<dbReference type="EMBL" id="JAATIS010004524">
    <property type="protein sequence ID" value="KAG2461641.1"/>
    <property type="molecule type" value="Genomic_DNA"/>
</dbReference>
<dbReference type="Pfam" id="PF00505">
    <property type="entry name" value="HMG_box"/>
    <property type="match status" value="1"/>
</dbReference>
<dbReference type="AlphaFoldDB" id="A0A8X8BPH9"/>
<dbReference type="GO" id="GO:0005634">
    <property type="term" value="C:nucleus"/>
    <property type="evidence" value="ECO:0007669"/>
    <property type="project" value="UniProtKB-SubCell"/>
</dbReference>
<evidence type="ECO:0000256" key="4">
    <source>
        <dbReference type="PROSITE-ProRule" id="PRU00267"/>
    </source>
</evidence>
<dbReference type="InterPro" id="IPR009071">
    <property type="entry name" value="HMG_box_dom"/>
</dbReference>
<dbReference type="OrthoDB" id="6247875at2759"/>
<feature type="domain" description="HMG box" evidence="6">
    <location>
        <begin position="31"/>
        <end position="99"/>
    </location>
</feature>
<dbReference type="GO" id="GO:0030182">
    <property type="term" value="P:neuron differentiation"/>
    <property type="evidence" value="ECO:0007669"/>
    <property type="project" value="TreeGrafter"/>
</dbReference>
<dbReference type="GO" id="GO:0007420">
    <property type="term" value="P:brain development"/>
    <property type="evidence" value="ECO:0007669"/>
    <property type="project" value="TreeGrafter"/>
</dbReference>
<evidence type="ECO:0000256" key="3">
    <source>
        <dbReference type="ARBA" id="ARBA00023242"/>
    </source>
</evidence>
<keyword evidence="3 4" id="KW-0539">Nucleus</keyword>
<dbReference type="PANTHER" id="PTHR10270">
    <property type="entry name" value="SOX TRANSCRIPTION FACTOR"/>
    <property type="match status" value="1"/>
</dbReference>
<dbReference type="Proteomes" id="UP000886611">
    <property type="component" value="Unassembled WGS sequence"/>
</dbReference>
<feature type="non-terminal residue" evidence="7">
    <location>
        <position position="277"/>
    </location>
</feature>
<dbReference type="PANTHER" id="PTHR10270:SF295">
    <property type="entry name" value="TRANSCRIPTION FACTOR SOX"/>
    <property type="match status" value="1"/>
</dbReference>
<comment type="subcellular location">
    <subcellularLocation>
        <location evidence="1">Nucleus</location>
    </subcellularLocation>
</comment>
<evidence type="ECO:0000256" key="2">
    <source>
        <dbReference type="ARBA" id="ARBA00023125"/>
    </source>
</evidence>
<feature type="region of interest" description="Disordered" evidence="5">
    <location>
        <begin position="1"/>
        <end position="26"/>
    </location>
</feature>
<name>A0A8X8BPH9_POLSE</name>
<protein>
    <submittedName>
        <fullName evidence="7">SOX4 factor</fullName>
    </submittedName>
</protein>
<dbReference type="GO" id="GO:0048593">
    <property type="term" value="P:camera-type eye morphogenesis"/>
    <property type="evidence" value="ECO:0007669"/>
    <property type="project" value="TreeGrafter"/>
</dbReference>